<dbReference type="Gene3D" id="2.40.420.20">
    <property type="match status" value="1"/>
</dbReference>
<evidence type="ECO:0000313" key="7">
    <source>
        <dbReference type="EMBL" id="ABO25663.1"/>
    </source>
</evidence>
<dbReference type="Gene3D" id="1.10.287.470">
    <property type="entry name" value="Helix hairpin bin"/>
    <property type="match status" value="1"/>
</dbReference>
<dbReference type="Pfam" id="PF25967">
    <property type="entry name" value="RND-MFP_C"/>
    <property type="match status" value="1"/>
</dbReference>
<dbReference type="EMBL" id="CP000606">
    <property type="protein sequence ID" value="ABO25663.1"/>
    <property type="molecule type" value="Genomic_DNA"/>
</dbReference>
<dbReference type="FunFam" id="2.40.420.20:FF:000001">
    <property type="entry name" value="Efflux RND transporter periplasmic adaptor subunit"/>
    <property type="match status" value="1"/>
</dbReference>
<dbReference type="AlphaFoldDB" id="A3QJL5"/>
<evidence type="ECO:0000259" key="6">
    <source>
        <dbReference type="Pfam" id="PF25967"/>
    </source>
</evidence>
<dbReference type="InterPro" id="IPR006143">
    <property type="entry name" value="RND_pump_MFP"/>
</dbReference>
<evidence type="ECO:0000259" key="5">
    <source>
        <dbReference type="Pfam" id="PF25944"/>
    </source>
</evidence>
<comment type="similarity">
    <text evidence="2">Belongs to the membrane fusion protein (MFP) (TC 8.A.1) family.</text>
</comment>
<dbReference type="Proteomes" id="UP000001558">
    <property type="component" value="Chromosome"/>
</dbReference>
<feature type="domain" description="Multidrug resistance protein MdtA-like beta-barrel" evidence="5">
    <location>
        <begin position="206"/>
        <end position="288"/>
    </location>
</feature>
<dbReference type="Pfam" id="PF25944">
    <property type="entry name" value="Beta-barrel_RND"/>
    <property type="match status" value="1"/>
</dbReference>
<dbReference type="GO" id="GO:0005886">
    <property type="term" value="C:plasma membrane"/>
    <property type="evidence" value="ECO:0007669"/>
    <property type="project" value="UniProtKB-SubCell"/>
</dbReference>
<dbReference type="NCBIfam" id="TIGR01730">
    <property type="entry name" value="RND_mfp"/>
    <property type="match status" value="1"/>
</dbReference>
<evidence type="ECO:0000259" key="4">
    <source>
        <dbReference type="Pfam" id="PF25917"/>
    </source>
</evidence>
<dbReference type="STRING" id="323850.Shew_3797"/>
<comment type="subcellular location">
    <subcellularLocation>
        <location evidence="1">Cell inner membrane</location>
        <topology evidence="1">Lipid-anchor</topology>
    </subcellularLocation>
</comment>
<keyword evidence="8" id="KW-1185">Reference proteome</keyword>
<dbReference type="OrthoDB" id="9816569at2"/>
<keyword evidence="3" id="KW-0732">Signal</keyword>
<dbReference type="KEGG" id="slo:Shew_3797"/>
<dbReference type="GO" id="GO:0022857">
    <property type="term" value="F:transmembrane transporter activity"/>
    <property type="evidence" value="ECO:0007669"/>
    <property type="project" value="InterPro"/>
</dbReference>
<dbReference type="Pfam" id="PF25917">
    <property type="entry name" value="BSH_RND"/>
    <property type="match status" value="1"/>
</dbReference>
<proteinExistence type="inferred from homology"/>
<feature type="signal peptide" evidence="3">
    <location>
        <begin position="1"/>
        <end position="23"/>
    </location>
</feature>
<evidence type="ECO:0000256" key="1">
    <source>
        <dbReference type="ARBA" id="ARBA00004519"/>
    </source>
</evidence>
<evidence type="ECO:0000256" key="2">
    <source>
        <dbReference type="ARBA" id="ARBA00009477"/>
    </source>
</evidence>
<organism evidence="7 8">
    <name type="scientific">Shewanella loihica (strain ATCC BAA-1088 / PV-4)</name>
    <dbReference type="NCBI Taxonomy" id="323850"/>
    <lineage>
        <taxon>Bacteria</taxon>
        <taxon>Pseudomonadati</taxon>
        <taxon>Pseudomonadota</taxon>
        <taxon>Gammaproteobacteria</taxon>
        <taxon>Alteromonadales</taxon>
        <taxon>Shewanellaceae</taxon>
        <taxon>Shewanella</taxon>
    </lineage>
</organism>
<reference evidence="7 8" key="1">
    <citation type="submission" date="2007-03" db="EMBL/GenBank/DDBJ databases">
        <title>Complete sequence of Shewanella loihica PV-4.</title>
        <authorList>
            <consortium name="US DOE Joint Genome Institute"/>
            <person name="Copeland A."/>
            <person name="Lucas S."/>
            <person name="Lapidus A."/>
            <person name="Barry K."/>
            <person name="Detter J.C."/>
            <person name="Glavina del Rio T."/>
            <person name="Hammon N."/>
            <person name="Israni S."/>
            <person name="Dalin E."/>
            <person name="Tice H."/>
            <person name="Pitluck S."/>
            <person name="Chain P."/>
            <person name="Malfatti S."/>
            <person name="Shin M."/>
            <person name="Vergez L."/>
            <person name="Schmutz J."/>
            <person name="Larimer F."/>
            <person name="Land M."/>
            <person name="Hauser L."/>
            <person name="Kyrpides N."/>
            <person name="Mikhailova N."/>
            <person name="Romine M.F."/>
            <person name="Serres G."/>
            <person name="Fredrickson J."/>
            <person name="Tiedje J."/>
            <person name="Richardson P."/>
        </authorList>
    </citation>
    <scope>NUCLEOTIDE SEQUENCE [LARGE SCALE GENOMIC DNA]</scope>
    <source>
        <strain evidence="8">ATCC BAA-1088 / PV-4</strain>
    </source>
</reference>
<feature type="domain" description="Multidrug resistance protein MdtA-like barrel-sandwich hybrid" evidence="4">
    <location>
        <begin position="60"/>
        <end position="190"/>
    </location>
</feature>
<evidence type="ECO:0000256" key="3">
    <source>
        <dbReference type="SAM" id="SignalP"/>
    </source>
</evidence>
<evidence type="ECO:0000313" key="8">
    <source>
        <dbReference type="Proteomes" id="UP000001558"/>
    </source>
</evidence>
<dbReference type="InterPro" id="IPR058626">
    <property type="entry name" value="MdtA-like_b-barrel"/>
</dbReference>
<protein>
    <submittedName>
        <fullName evidence="7">Efflux transporter, RND family, MFP subunit</fullName>
    </submittedName>
</protein>
<dbReference type="eggNOG" id="COG0845">
    <property type="taxonomic scope" value="Bacteria"/>
</dbReference>
<dbReference type="HOGENOM" id="CLU_018816_2_1_6"/>
<feature type="domain" description="Multidrug resistance protein MdtA-like C-terminal permuted SH3" evidence="6">
    <location>
        <begin position="298"/>
        <end position="356"/>
    </location>
</feature>
<accession>A3QJL5</accession>
<dbReference type="InterPro" id="IPR058625">
    <property type="entry name" value="MdtA-like_BSH"/>
</dbReference>
<dbReference type="Gene3D" id="2.40.50.100">
    <property type="match status" value="1"/>
</dbReference>
<dbReference type="RefSeq" id="WP_011867591.1">
    <property type="nucleotide sequence ID" value="NC_009092.1"/>
</dbReference>
<gene>
    <name evidence="7" type="ordered locus">Shew_3797</name>
</gene>
<dbReference type="Gene3D" id="2.40.30.170">
    <property type="match status" value="1"/>
</dbReference>
<name>A3QJL5_SHELP</name>
<dbReference type="SUPFAM" id="SSF111369">
    <property type="entry name" value="HlyD-like secretion proteins"/>
    <property type="match status" value="1"/>
</dbReference>
<dbReference type="InterPro" id="IPR058627">
    <property type="entry name" value="MdtA-like_C"/>
</dbReference>
<dbReference type="GO" id="GO:0046677">
    <property type="term" value="P:response to antibiotic"/>
    <property type="evidence" value="ECO:0007669"/>
    <property type="project" value="TreeGrafter"/>
</dbReference>
<sequence length="376" mass="41052" precursor="true">MGTSAKIIAISLPILLAACSQQAEVDGEFTEQPKVTVQVMQPQLIQLTEQFMGKTQAVDQVEILPKISGYLISQVYTDGAHVKKGDLLFEIDPKPFQAEVARLEANLAQKTAQMMLQAKKHEKAQALLTQDALSSLEVEQIEAELLGMKAEVQSAKAELNYAQLDLENTHIYAPFNGIMSDSRVSVGALVGPDAEPLTTLVSSDAMHVDIKLDEKQYLNDLQKRVQAGEEIASPEMALTLANGTLYNHKGEVDFIDNHVDSRSGSIRFRVTFPNPEGLLVPGQFVSVSSREQVAQQQLVVPQAVVQEDQGGRYVLTVNQDNVVEARYVKLGLRQANTWIVQDGLQAGERVILSGLQSVRAGVEVDVQQPVALAKKG</sequence>
<dbReference type="PROSITE" id="PS51257">
    <property type="entry name" value="PROKAR_LIPOPROTEIN"/>
    <property type="match status" value="1"/>
</dbReference>
<feature type="chain" id="PRO_5002657810" evidence="3">
    <location>
        <begin position="24"/>
        <end position="376"/>
    </location>
</feature>
<dbReference type="PANTHER" id="PTHR30158">
    <property type="entry name" value="ACRA/E-RELATED COMPONENT OF DRUG EFFLUX TRANSPORTER"/>
    <property type="match status" value="1"/>
</dbReference>